<feature type="region of interest" description="Disordered" evidence="1">
    <location>
        <begin position="6"/>
        <end position="26"/>
    </location>
</feature>
<dbReference type="EMBL" id="JABCLB010001328">
    <property type="protein sequence ID" value="NMU84018.1"/>
    <property type="molecule type" value="Genomic_DNA"/>
</dbReference>
<reference evidence="2 3" key="1">
    <citation type="submission" date="2020-04" db="EMBL/GenBank/DDBJ databases">
        <title>Whole-genome sequencing of Vibrio spp. from China reveals different genetic environments of blaCTX-M-14 among diverse lineages.</title>
        <authorList>
            <person name="Zheng Z."/>
            <person name="Ye L."/>
            <person name="Chen S."/>
        </authorList>
    </citation>
    <scope>NUCLEOTIDE SEQUENCE [LARGE SCALE GENOMIC DNA]</scope>
    <source>
        <strain evidence="2 3">Vb0551</strain>
    </source>
</reference>
<sequence>MIRLLLGMPPKKKAKHRKYKIKPQMVSPDTVKMDMESFNNSEVVKRQVKLAKRAVKKEAAEA</sequence>
<name>A0A7Y0SIU3_VIBPH</name>
<evidence type="ECO:0000256" key="1">
    <source>
        <dbReference type="SAM" id="MobiDB-lite"/>
    </source>
</evidence>
<accession>A0A7Y0SIU3</accession>
<dbReference type="AlphaFoldDB" id="A0A7Y0SIU3"/>
<evidence type="ECO:0000313" key="3">
    <source>
        <dbReference type="Proteomes" id="UP000518904"/>
    </source>
</evidence>
<gene>
    <name evidence="2" type="ORF">HKB16_14110</name>
</gene>
<comment type="caution">
    <text evidence="2">The sequence shown here is derived from an EMBL/GenBank/DDBJ whole genome shotgun (WGS) entry which is preliminary data.</text>
</comment>
<organism evidence="2 3">
    <name type="scientific">Vibrio parahaemolyticus</name>
    <dbReference type="NCBI Taxonomy" id="670"/>
    <lineage>
        <taxon>Bacteria</taxon>
        <taxon>Pseudomonadati</taxon>
        <taxon>Pseudomonadota</taxon>
        <taxon>Gammaproteobacteria</taxon>
        <taxon>Vibrionales</taxon>
        <taxon>Vibrionaceae</taxon>
        <taxon>Vibrio</taxon>
    </lineage>
</organism>
<feature type="compositionally biased region" description="Basic residues" evidence="1">
    <location>
        <begin position="10"/>
        <end position="21"/>
    </location>
</feature>
<dbReference type="Proteomes" id="UP000518904">
    <property type="component" value="Unassembled WGS sequence"/>
</dbReference>
<proteinExistence type="predicted"/>
<dbReference type="RefSeq" id="WP_141179929.1">
    <property type="nucleotide sequence ID" value="NZ_CP041202.1"/>
</dbReference>
<evidence type="ECO:0000313" key="2">
    <source>
        <dbReference type="EMBL" id="NMU84018.1"/>
    </source>
</evidence>
<protein>
    <submittedName>
        <fullName evidence="2">Uncharacterized protein</fullName>
    </submittedName>
</protein>